<gene>
    <name evidence="2" type="ORF">FHS13_003624</name>
</gene>
<dbReference type="RefSeq" id="WP_184293094.1">
    <property type="nucleotide sequence ID" value="NZ_JACHJO010000011.1"/>
</dbReference>
<evidence type="ECO:0000313" key="3">
    <source>
        <dbReference type="Proteomes" id="UP000536604"/>
    </source>
</evidence>
<proteinExistence type="predicted"/>
<sequence length="255" mass="26562">MPFLIATEPADPGRPNEDFAAAGERCAVVLDGVTEAAGSGCSHGVAWYVRRLGALLLAGADTGLPLREALAEAIRDATALHAGSCDTSLQETPSATVLAVRVGEKGTEYLVLSDSVLLAETPEGVRVVADTRLEELRAEISRRGGAPGAIGTLRNVPGGFWTAGSDPRAAEEALTGTLPPGRLALLTDGASRGVEVFGDHDWGQAFALVADSGPRALLDRVRALEEADPEQRLHPRGKVRDDATAVLWNPGCGRS</sequence>
<keyword evidence="3" id="KW-1185">Reference proteome</keyword>
<dbReference type="Pfam" id="PF13672">
    <property type="entry name" value="PP2C_2"/>
    <property type="match status" value="1"/>
</dbReference>
<name>A0A841ITT7_9ACTN</name>
<dbReference type="AlphaFoldDB" id="A0A841ITT7"/>
<dbReference type="EMBL" id="JACHJO010000011">
    <property type="protein sequence ID" value="MBB6121650.1"/>
    <property type="molecule type" value="Genomic_DNA"/>
</dbReference>
<accession>A0A841ITT7</accession>
<organism evidence="2 3">
    <name type="scientific">Nocardiopsis algeriensis</name>
    <dbReference type="NCBI Taxonomy" id="1478215"/>
    <lineage>
        <taxon>Bacteria</taxon>
        <taxon>Bacillati</taxon>
        <taxon>Actinomycetota</taxon>
        <taxon>Actinomycetes</taxon>
        <taxon>Streptosporangiales</taxon>
        <taxon>Nocardiopsidaceae</taxon>
        <taxon>Nocardiopsis</taxon>
    </lineage>
</organism>
<reference evidence="2 3" key="1">
    <citation type="submission" date="2020-08" db="EMBL/GenBank/DDBJ databases">
        <title>Genomic Encyclopedia of Type Strains, Phase III (KMG-III): the genomes of soil and plant-associated and newly described type strains.</title>
        <authorList>
            <person name="Whitman W."/>
        </authorList>
    </citation>
    <scope>NUCLEOTIDE SEQUENCE [LARGE SCALE GENOMIC DNA]</scope>
    <source>
        <strain evidence="2 3">CECT 8712</strain>
    </source>
</reference>
<dbReference type="InterPro" id="IPR001932">
    <property type="entry name" value="PPM-type_phosphatase-like_dom"/>
</dbReference>
<protein>
    <recommendedName>
        <fullName evidence="1">PPM-type phosphatase domain-containing protein</fullName>
    </recommendedName>
</protein>
<evidence type="ECO:0000313" key="2">
    <source>
        <dbReference type="EMBL" id="MBB6121650.1"/>
    </source>
</evidence>
<feature type="domain" description="PPM-type phosphatase" evidence="1">
    <location>
        <begin position="13"/>
        <end position="191"/>
    </location>
</feature>
<comment type="caution">
    <text evidence="2">The sequence shown here is derived from an EMBL/GenBank/DDBJ whole genome shotgun (WGS) entry which is preliminary data.</text>
</comment>
<dbReference type="Proteomes" id="UP000536604">
    <property type="component" value="Unassembled WGS sequence"/>
</dbReference>
<evidence type="ECO:0000259" key="1">
    <source>
        <dbReference type="Pfam" id="PF13672"/>
    </source>
</evidence>